<accession>A0A3S0ZE93</accession>
<feature type="domain" description="N-acetyltransferase" evidence="2">
    <location>
        <begin position="10"/>
        <end position="156"/>
    </location>
</feature>
<reference evidence="3 4" key="1">
    <citation type="submission" date="2018-12" db="EMBL/GenBank/DDBJ databases">
        <title>The genome sequences of Variovorax guangxiensis DSM 27352.</title>
        <authorList>
            <person name="Gao J."/>
            <person name="Sun J."/>
        </authorList>
    </citation>
    <scope>NUCLEOTIDE SEQUENCE [LARGE SCALE GENOMIC DNA]</scope>
    <source>
        <strain evidence="3 4">DSM 27352</strain>
    </source>
</reference>
<proteinExistence type="predicted"/>
<dbReference type="InterPro" id="IPR016181">
    <property type="entry name" value="Acyl_CoA_acyltransferase"/>
</dbReference>
<sequence length="163" mass="18038">MTSKKAALRPRIRRATPDDSTPWPLLLAADGPRAEIRKYLSRGELWLAEAAGRAVGQMVLLETRIGTWEIMNIAVSADLRGQGVGTALLRKAKALAVERGAHLLEVGTGNSSLRELAFYQRFGFRIAGVDRDFFVRRAAGGRLQKQDGIVLRDMVRLRIELAD</sequence>
<dbReference type="CDD" id="cd04301">
    <property type="entry name" value="NAT_SF"/>
    <property type="match status" value="1"/>
</dbReference>
<dbReference type="SUPFAM" id="SSF55729">
    <property type="entry name" value="Acyl-CoA N-acyltransferases (Nat)"/>
    <property type="match status" value="1"/>
</dbReference>
<dbReference type="RefSeq" id="WP_126021957.1">
    <property type="nucleotide sequence ID" value="NZ_RXFT01000004.1"/>
</dbReference>
<evidence type="ECO:0000259" key="2">
    <source>
        <dbReference type="PROSITE" id="PS51186"/>
    </source>
</evidence>
<dbReference type="PROSITE" id="PS51186">
    <property type="entry name" value="GNAT"/>
    <property type="match status" value="1"/>
</dbReference>
<dbReference type="Proteomes" id="UP000281118">
    <property type="component" value="Unassembled WGS sequence"/>
</dbReference>
<dbReference type="Gene3D" id="3.40.630.30">
    <property type="match status" value="1"/>
</dbReference>
<evidence type="ECO:0000313" key="3">
    <source>
        <dbReference type="EMBL" id="RUR67802.1"/>
    </source>
</evidence>
<dbReference type="InterPro" id="IPR050769">
    <property type="entry name" value="NAT_camello-type"/>
</dbReference>
<gene>
    <name evidence="3" type="ORF">EJP67_12120</name>
</gene>
<dbReference type="PANTHER" id="PTHR13947">
    <property type="entry name" value="GNAT FAMILY N-ACETYLTRANSFERASE"/>
    <property type="match status" value="1"/>
</dbReference>
<dbReference type="EMBL" id="RXFT01000004">
    <property type="protein sequence ID" value="RUR67802.1"/>
    <property type="molecule type" value="Genomic_DNA"/>
</dbReference>
<dbReference type="PANTHER" id="PTHR13947:SF37">
    <property type="entry name" value="LD18367P"/>
    <property type="match status" value="1"/>
</dbReference>
<evidence type="ECO:0000313" key="4">
    <source>
        <dbReference type="Proteomes" id="UP000281118"/>
    </source>
</evidence>
<dbReference type="PRINTS" id="PR01754">
    <property type="entry name" value="SACTRNSFRASE"/>
</dbReference>
<name>A0A3S0ZE93_9BURK</name>
<dbReference type="GO" id="GO:0008080">
    <property type="term" value="F:N-acetyltransferase activity"/>
    <property type="evidence" value="ECO:0007669"/>
    <property type="project" value="InterPro"/>
</dbReference>
<evidence type="ECO:0000256" key="1">
    <source>
        <dbReference type="ARBA" id="ARBA00022679"/>
    </source>
</evidence>
<comment type="caution">
    <text evidence="3">The sequence shown here is derived from an EMBL/GenBank/DDBJ whole genome shotgun (WGS) entry which is preliminary data.</text>
</comment>
<protein>
    <submittedName>
        <fullName evidence="3">GNAT family N-acetyltransferase</fullName>
    </submittedName>
</protein>
<organism evidence="3 4">
    <name type="scientific">Variovorax guangxiensis</name>
    <dbReference type="NCBI Taxonomy" id="1775474"/>
    <lineage>
        <taxon>Bacteria</taxon>
        <taxon>Pseudomonadati</taxon>
        <taxon>Pseudomonadota</taxon>
        <taxon>Betaproteobacteria</taxon>
        <taxon>Burkholderiales</taxon>
        <taxon>Comamonadaceae</taxon>
        <taxon>Variovorax</taxon>
    </lineage>
</organism>
<dbReference type="AlphaFoldDB" id="A0A3S0ZE93"/>
<keyword evidence="1 3" id="KW-0808">Transferase</keyword>
<dbReference type="InterPro" id="IPR000182">
    <property type="entry name" value="GNAT_dom"/>
</dbReference>
<dbReference type="InterPro" id="IPR008125">
    <property type="entry name" value="Streptothricin_AcTrfase"/>
</dbReference>
<dbReference type="OrthoDB" id="9813917at2"/>
<dbReference type="Pfam" id="PF00583">
    <property type="entry name" value="Acetyltransf_1"/>
    <property type="match status" value="1"/>
</dbReference>